<keyword evidence="2" id="KW-1185">Reference proteome</keyword>
<evidence type="ECO:0000313" key="1">
    <source>
        <dbReference type="EMBL" id="KAK9087424.1"/>
    </source>
</evidence>
<dbReference type="InterPro" id="IPR029021">
    <property type="entry name" value="Prot-tyrosine_phosphatase-like"/>
</dbReference>
<gene>
    <name evidence="1" type="ORF">Syun_029818</name>
</gene>
<protein>
    <submittedName>
        <fullName evidence="1">Uncharacterized protein</fullName>
    </submittedName>
</protein>
<sequence length="68" mass="7942">MDHPKQFHHWNGQSHELNSAYEALTSKRLCGPKRRDIHEATYDLAKNDEHGNELFESLPDHVFEDIAN</sequence>
<organism evidence="1 2">
    <name type="scientific">Stephania yunnanensis</name>
    <dbReference type="NCBI Taxonomy" id="152371"/>
    <lineage>
        <taxon>Eukaryota</taxon>
        <taxon>Viridiplantae</taxon>
        <taxon>Streptophyta</taxon>
        <taxon>Embryophyta</taxon>
        <taxon>Tracheophyta</taxon>
        <taxon>Spermatophyta</taxon>
        <taxon>Magnoliopsida</taxon>
        <taxon>Ranunculales</taxon>
        <taxon>Menispermaceae</taxon>
        <taxon>Menispermoideae</taxon>
        <taxon>Cissampelideae</taxon>
        <taxon>Stephania</taxon>
    </lineage>
</organism>
<dbReference type="EMBL" id="JBBNAF010000013">
    <property type="protein sequence ID" value="KAK9087424.1"/>
    <property type="molecule type" value="Genomic_DNA"/>
</dbReference>
<dbReference type="Gene3D" id="3.90.190.10">
    <property type="entry name" value="Protein tyrosine phosphatase superfamily"/>
    <property type="match status" value="1"/>
</dbReference>
<accession>A0AAP0E6A3</accession>
<dbReference type="Proteomes" id="UP001420932">
    <property type="component" value="Unassembled WGS sequence"/>
</dbReference>
<name>A0AAP0E6A3_9MAGN</name>
<comment type="caution">
    <text evidence="1">The sequence shown here is derived from an EMBL/GenBank/DDBJ whole genome shotgun (WGS) entry which is preliminary data.</text>
</comment>
<evidence type="ECO:0000313" key="2">
    <source>
        <dbReference type="Proteomes" id="UP001420932"/>
    </source>
</evidence>
<reference evidence="1 2" key="1">
    <citation type="submission" date="2024-01" db="EMBL/GenBank/DDBJ databases">
        <title>Genome assemblies of Stephania.</title>
        <authorList>
            <person name="Yang L."/>
        </authorList>
    </citation>
    <scope>NUCLEOTIDE SEQUENCE [LARGE SCALE GENOMIC DNA]</scope>
    <source>
        <strain evidence="1">YNDBR</strain>
        <tissue evidence="1">Leaf</tissue>
    </source>
</reference>
<dbReference type="AlphaFoldDB" id="A0AAP0E6A3"/>
<proteinExistence type="predicted"/>